<name>A0A939FXF7_9HYPH</name>
<evidence type="ECO:0000259" key="5">
    <source>
        <dbReference type="Pfam" id="PF14833"/>
    </source>
</evidence>
<evidence type="ECO:0000256" key="2">
    <source>
        <dbReference type="ARBA" id="ARBA00023027"/>
    </source>
</evidence>
<evidence type="ECO:0000313" key="7">
    <source>
        <dbReference type="Proteomes" id="UP000664122"/>
    </source>
</evidence>
<dbReference type="GO" id="GO:0016054">
    <property type="term" value="P:organic acid catabolic process"/>
    <property type="evidence" value="ECO:0007669"/>
    <property type="project" value="UniProtKB-ARBA"/>
</dbReference>
<dbReference type="Gene3D" id="3.40.50.720">
    <property type="entry name" value="NAD(P)-binding Rossmann-like Domain"/>
    <property type="match status" value="1"/>
</dbReference>
<dbReference type="RefSeq" id="WP_207257317.1">
    <property type="nucleotide sequence ID" value="NZ_JAFMPP010000005.1"/>
</dbReference>
<comment type="caution">
    <text evidence="6">The sequence shown here is derived from an EMBL/GenBank/DDBJ whole genome shotgun (WGS) entry which is preliminary data.</text>
</comment>
<keyword evidence="1" id="KW-0560">Oxidoreductase</keyword>
<dbReference type="GO" id="GO:0050661">
    <property type="term" value="F:NADP binding"/>
    <property type="evidence" value="ECO:0007669"/>
    <property type="project" value="InterPro"/>
</dbReference>
<dbReference type="InterPro" id="IPR029154">
    <property type="entry name" value="HIBADH-like_NADP-bd"/>
</dbReference>
<dbReference type="InterPro" id="IPR006115">
    <property type="entry name" value="6PGDH_NADP-bd"/>
</dbReference>
<dbReference type="PANTHER" id="PTHR22981:SF7">
    <property type="entry name" value="3-HYDROXYISOBUTYRATE DEHYDROGENASE, MITOCHONDRIAL"/>
    <property type="match status" value="1"/>
</dbReference>
<dbReference type="SUPFAM" id="SSF51735">
    <property type="entry name" value="NAD(P)-binding Rossmann-fold domains"/>
    <property type="match status" value="1"/>
</dbReference>
<feature type="active site" evidence="3">
    <location>
        <position position="177"/>
    </location>
</feature>
<dbReference type="InterPro" id="IPR036291">
    <property type="entry name" value="NAD(P)-bd_dom_sf"/>
</dbReference>
<keyword evidence="2" id="KW-0520">NAD</keyword>
<dbReference type="AlphaFoldDB" id="A0A939FXF7"/>
<evidence type="ECO:0000313" key="6">
    <source>
        <dbReference type="EMBL" id="MBO0662536.1"/>
    </source>
</evidence>
<dbReference type="Gene3D" id="1.10.1040.10">
    <property type="entry name" value="N-(1-d-carboxylethyl)-l-norvaline Dehydrogenase, domain 2"/>
    <property type="match status" value="1"/>
</dbReference>
<dbReference type="GO" id="GO:0051287">
    <property type="term" value="F:NAD binding"/>
    <property type="evidence" value="ECO:0007669"/>
    <property type="project" value="InterPro"/>
</dbReference>
<evidence type="ECO:0000256" key="3">
    <source>
        <dbReference type="PIRSR" id="PIRSR000103-1"/>
    </source>
</evidence>
<dbReference type="InterPro" id="IPR008927">
    <property type="entry name" value="6-PGluconate_DH-like_C_sf"/>
</dbReference>
<dbReference type="EMBL" id="JAFMPP010000005">
    <property type="protein sequence ID" value="MBO0662536.1"/>
    <property type="molecule type" value="Genomic_DNA"/>
</dbReference>
<feature type="domain" description="6-phosphogluconate dehydrogenase NADP-binding" evidence="4">
    <location>
        <begin position="9"/>
        <end position="168"/>
    </location>
</feature>
<dbReference type="InterPro" id="IPR015815">
    <property type="entry name" value="HIBADH-related"/>
</dbReference>
<dbReference type="Proteomes" id="UP000664122">
    <property type="component" value="Unassembled WGS sequence"/>
</dbReference>
<dbReference type="PANTHER" id="PTHR22981">
    <property type="entry name" value="3-HYDROXYISOBUTYRATE DEHYDROGENASE-RELATED"/>
    <property type="match status" value="1"/>
</dbReference>
<keyword evidence="7" id="KW-1185">Reference proteome</keyword>
<protein>
    <submittedName>
        <fullName evidence="6">NAD(P)-dependent oxidoreductase</fullName>
    </submittedName>
</protein>
<evidence type="ECO:0000256" key="1">
    <source>
        <dbReference type="ARBA" id="ARBA00023002"/>
    </source>
</evidence>
<dbReference type="SUPFAM" id="SSF48179">
    <property type="entry name" value="6-phosphogluconate dehydrogenase C-terminal domain-like"/>
    <property type="match status" value="1"/>
</dbReference>
<feature type="domain" description="3-hydroxyisobutyrate dehydrogenase-like NAD-binding" evidence="5">
    <location>
        <begin position="171"/>
        <end position="273"/>
    </location>
</feature>
<dbReference type="Pfam" id="PF03446">
    <property type="entry name" value="NAD_binding_2"/>
    <property type="match status" value="1"/>
</dbReference>
<dbReference type="GO" id="GO:0016616">
    <property type="term" value="F:oxidoreductase activity, acting on the CH-OH group of donors, NAD or NADP as acceptor"/>
    <property type="evidence" value="ECO:0007669"/>
    <property type="project" value="TreeGrafter"/>
</dbReference>
<dbReference type="InterPro" id="IPR002204">
    <property type="entry name" value="3-OH-isobutyrate_DH-rel_CS"/>
</dbReference>
<organism evidence="6 7">
    <name type="scientific">Jiella flava</name>
    <dbReference type="NCBI Taxonomy" id="2816857"/>
    <lineage>
        <taxon>Bacteria</taxon>
        <taxon>Pseudomonadati</taxon>
        <taxon>Pseudomonadota</taxon>
        <taxon>Alphaproteobacteria</taxon>
        <taxon>Hyphomicrobiales</taxon>
        <taxon>Aurantimonadaceae</taxon>
        <taxon>Jiella</taxon>
    </lineage>
</organism>
<dbReference type="Pfam" id="PF14833">
    <property type="entry name" value="NAD_binding_11"/>
    <property type="match status" value="1"/>
</dbReference>
<dbReference type="PROSITE" id="PS00895">
    <property type="entry name" value="3_HYDROXYISOBUT_DH"/>
    <property type="match status" value="1"/>
</dbReference>
<proteinExistence type="predicted"/>
<dbReference type="InterPro" id="IPR013328">
    <property type="entry name" value="6PGD_dom2"/>
</dbReference>
<accession>A0A939FXF7</accession>
<evidence type="ECO:0000259" key="4">
    <source>
        <dbReference type="Pfam" id="PF03446"/>
    </source>
</evidence>
<gene>
    <name evidence="6" type="ORF">J1C48_08110</name>
</gene>
<dbReference type="PIRSF" id="PIRSF000103">
    <property type="entry name" value="HIBADH"/>
    <property type="match status" value="1"/>
</dbReference>
<sequence length="302" mass="30840">MTTQSDGPIGIVGLGSMGIGMATSLHAAGCEIIAHDIGEARRALAKEAGITVVADVGAIFEASRCIVLSLPNGAIVSRLVKDNLSRLKRAAGGKIVIVDTSTSDPETSRELSAVLADLGHGFLDAPVSGGPAGAASGKLTMMIGGRAEDLDVARAIIDSLCASVLHVGPSGAGNVAKLVNNLLVAAHMITTREGLRLAEAAGVDAASVLKVLNSASGGSVLSKIHFPTWVMPATFDSGFSTALMRKDIGLALKMAEAAAADLPLAQEVARMWTDEPGLTDEIDFTRMGDFRGAATAQEESAK</sequence>
<reference evidence="6" key="1">
    <citation type="submission" date="2021-03" db="EMBL/GenBank/DDBJ databases">
        <title>Whole genome sequence of Jiella sp. CQZ9-1.</title>
        <authorList>
            <person name="Tuo L."/>
        </authorList>
    </citation>
    <scope>NUCLEOTIDE SEQUENCE</scope>
    <source>
        <strain evidence="6">CQZ9-1</strain>
    </source>
</reference>